<organism evidence="1 2">
    <name type="scientific">Gymnopilus junonius</name>
    <name type="common">Spectacular rustgill mushroom</name>
    <name type="synonym">Gymnopilus spectabilis subsp. junonius</name>
    <dbReference type="NCBI Taxonomy" id="109634"/>
    <lineage>
        <taxon>Eukaryota</taxon>
        <taxon>Fungi</taxon>
        <taxon>Dikarya</taxon>
        <taxon>Basidiomycota</taxon>
        <taxon>Agaricomycotina</taxon>
        <taxon>Agaricomycetes</taxon>
        <taxon>Agaricomycetidae</taxon>
        <taxon>Agaricales</taxon>
        <taxon>Agaricineae</taxon>
        <taxon>Hymenogastraceae</taxon>
        <taxon>Gymnopilus</taxon>
    </lineage>
</organism>
<sequence>MRFDSAKLFGNLFNEWLTSGDSVALRYQAVPEDVEGDVSEELYEQKEKFTSIVFDDYPVDTAALTAYLQDLFSSDEAAKALDNLRKDLKNFAYYFQRRPFTSREVLGSIKSLLASGLMDEEKRTTLKAFQENPTVVQEVASVLTMRLASLESWTWPKEGLPVEFRRHFNGKYR</sequence>
<dbReference type="Proteomes" id="UP000724874">
    <property type="component" value="Unassembled WGS sequence"/>
</dbReference>
<name>A0A9P5NU69_GYMJU</name>
<reference evidence="1" key="1">
    <citation type="submission" date="2020-11" db="EMBL/GenBank/DDBJ databases">
        <authorList>
            <consortium name="DOE Joint Genome Institute"/>
            <person name="Ahrendt S."/>
            <person name="Riley R."/>
            <person name="Andreopoulos W."/>
            <person name="LaButti K."/>
            <person name="Pangilinan J."/>
            <person name="Ruiz-duenas F.J."/>
            <person name="Barrasa J.M."/>
            <person name="Sanchez-Garcia M."/>
            <person name="Camarero S."/>
            <person name="Miyauchi S."/>
            <person name="Serrano A."/>
            <person name="Linde D."/>
            <person name="Babiker R."/>
            <person name="Drula E."/>
            <person name="Ayuso-Fernandez I."/>
            <person name="Pacheco R."/>
            <person name="Padilla G."/>
            <person name="Ferreira P."/>
            <person name="Barriuso J."/>
            <person name="Kellner H."/>
            <person name="Castanera R."/>
            <person name="Alfaro M."/>
            <person name="Ramirez L."/>
            <person name="Pisabarro A.G."/>
            <person name="Kuo A."/>
            <person name="Tritt A."/>
            <person name="Lipzen A."/>
            <person name="He G."/>
            <person name="Yan M."/>
            <person name="Ng V."/>
            <person name="Cullen D."/>
            <person name="Martin F."/>
            <person name="Rosso M.-N."/>
            <person name="Henrissat B."/>
            <person name="Hibbett D."/>
            <person name="Martinez A.T."/>
            <person name="Grigoriev I.V."/>
        </authorList>
    </citation>
    <scope>NUCLEOTIDE SEQUENCE</scope>
    <source>
        <strain evidence="1">AH 44721</strain>
    </source>
</reference>
<evidence type="ECO:0000313" key="2">
    <source>
        <dbReference type="Proteomes" id="UP000724874"/>
    </source>
</evidence>
<proteinExistence type="predicted"/>
<dbReference type="AlphaFoldDB" id="A0A9P5NU69"/>
<comment type="caution">
    <text evidence="1">The sequence shown here is derived from an EMBL/GenBank/DDBJ whole genome shotgun (WGS) entry which is preliminary data.</text>
</comment>
<keyword evidence="2" id="KW-1185">Reference proteome</keyword>
<accession>A0A9P5NU69</accession>
<gene>
    <name evidence="1" type="ORF">CPB84DRAFT_1772703</name>
</gene>
<protein>
    <submittedName>
        <fullName evidence="1">Uncharacterized protein</fullName>
    </submittedName>
</protein>
<dbReference type="EMBL" id="JADNYJ010000025">
    <property type="protein sequence ID" value="KAF8904739.1"/>
    <property type="molecule type" value="Genomic_DNA"/>
</dbReference>
<dbReference type="PANTHER" id="PTHR37015">
    <property type="entry name" value="REVERSE TRANSCRIPTASE DOMAIN-CONTAINING PROTEIN"/>
    <property type="match status" value="1"/>
</dbReference>
<evidence type="ECO:0000313" key="1">
    <source>
        <dbReference type="EMBL" id="KAF8904739.1"/>
    </source>
</evidence>
<dbReference type="PANTHER" id="PTHR37015:SF2">
    <property type="entry name" value="REVERSE TRANSCRIPTASE DOMAIN-CONTAINING PROTEIN"/>
    <property type="match status" value="1"/>
</dbReference>
<dbReference type="OrthoDB" id="74545at2759"/>